<evidence type="ECO:0000313" key="4">
    <source>
        <dbReference type="Proteomes" id="UP000036987"/>
    </source>
</evidence>
<evidence type="ECO:0000313" key="3">
    <source>
        <dbReference type="EMBL" id="KMZ71319.1"/>
    </source>
</evidence>
<comment type="caution">
    <text evidence="3">The sequence shown here is derived from an EMBL/GenBank/DDBJ whole genome shotgun (WGS) entry which is preliminary data.</text>
</comment>
<dbReference type="EMBL" id="LFYR01000678">
    <property type="protein sequence ID" value="KMZ71319.1"/>
    <property type="molecule type" value="Genomic_DNA"/>
</dbReference>
<dbReference type="Proteomes" id="UP000036987">
    <property type="component" value="Unassembled WGS sequence"/>
</dbReference>
<gene>
    <name evidence="3" type="ORF">ZOSMA_182G00080</name>
</gene>
<dbReference type="PANTHER" id="PTHR47762">
    <property type="entry name" value="OSJNBB0079B02.4 PROTEIN"/>
    <property type="match status" value="1"/>
</dbReference>
<keyword evidence="4" id="KW-1185">Reference proteome</keyword>
<feature type="domain" description="Programmed cell death protein 2 C-terminal" evidence="2">
    <location>
        <begin position="254"/>
        <end position="368"/>
    </location>
</feature>
<evidence type="ECO:0000256" key="1">
    <source>
        <dbReference type="SAM" id="MobiDB-lite"/>
    </source>
</evidence>
<dbReference type="InterPro" id="IPR007320">
    <property type="entry name" value="PDCD2_C"/>
</dbReference>
<name>A0A0K9PQT9_ZOSMR</name>
<dbReference type="OrthoDB" id="366284at2759"/>
<proteinExistence type="predicted"/>
<dbReference type="AlphaFoldDB" id="A0A0K9PQT9"/>
<protein>
    <submittedName>
        <fullName evidence="3">Programmed cell death protein 2-like protein</fullName>
    </submittedName>
</protein>
<dbReference type="Pfam" id="PF04194">
    <property type="entry name" value="PDCD2_C"/>
    <property type="match status" value="1"/>
</dbReference>
<organism evidence="3 4">
    <name type="scientific">Zostera marina</name>
    <name type="common">Eelgrass</name>
    <dbReference type="NCBI Taxonomy" id="29655"/>
    <lineage>
        <taxon>Eukaryota</taxon>
        <taxon>Viridiplantae</taxon>
        <taxon>Streptophyta</taxon>
        <taxon>Embryophyta</taxon>
        <taxon>Tracheophyta</taxon>
        <taxon>Spermatophyta</taxon>
        <taxon>Magnoliopsida</taxon>
        <taxon>Liliopsida</taxon>
        <taxon>Zosteraceae</taxon>
        <taxon>Zostera</taxon>
    </lineage>
</organism>
<sequence>MERVILGMPGQWAENNREISDHRTSKIGGVPDWPSEDFEIKPELLSCNLCRATLCLVTQIYAPVYVGGSNIEERIIYIFACIMSECARNPQSWRIIRVQKWENTISSNDDFYLKKSQVGGLDNSVSSTFDSLEEHLCEMESVELNEDSDSDMNLEQLGQALLEASSKKQKNSEKSKQGRRKVKKKSMLAGTIMPVIPCFYIYSQEEPLASSKDTIIAGLSSFSIKENQRSMNEDSDGEKWEPEQYEYDNALTADRSYLKFKKRMDLCPEQCFRYSFNGNPLLPENGIEQPCVCGICGAMRHYEMQLMPPLLYFLQESSNGSALIKSLKEWDWMTVIIYTCSKSCFQESRRKGDFSLNRWTVSEESTIIQYEV</sequence>
<dbReference type="OMA" id="MPGPWAD"/>
<dbReference type="PANTHER" id="PTHR47762:SF2">
    <property type="entry name" value="OS04G0640800 PROTEIN"/>
    <property type="match status" value="1"/>
</dbReference>
<reference evidence="4" key="1">
    <citation type="journal article" date="2016" name="Nature">
        <title>The genome of the seagrass Zostera marina reveals angiosperm adaptation to the sea.</title>
        <authorList>
            <person name="Olsen J.L."/>
            <person name="Rouze P."/>
            <person name="Verhelst B."/>
            <person name="Lin Y.-C."/>
            <person name="Bayer T."/>
            <person name="Collen J."/>
            <person name="Dattolo E."/>
            <person name="De Paoli E."/>
            <person name="Dittami S."/>
            <person name="Maumus F."/>
            <person name="Michel G."/>
            <person name="Kersting A."/>
            <person name="Lauritano C."/>
            <person name="Lohaus R."/>
            <person name="Toepel M."/>
            <person name="Tonon T."/>
            <person name="Vanneste K."/>
            <person name="Amirebrahimi M."/>
            <person name="Brakel J."/>
            <person name="Bostroem C."/>
            <person name="Chovatia M."/>
            <person name="Grimwood J."/>
            <person name="Jenkins J.W."/>
            <person name="Jueterbock A."/>
            <person name="Mraz A."/>
            <person name="Stam W.T."/>
            <person name="Tice H."/>
            <person name="Bornberg-Bauer E."/>
            <person name="Green P.J."/>
            <person name="Pearson G.A."/>
            <person name="Procaccini G."/>
            <person name="Duarte C.M."/>
            <person name="Schmutz J."/>
            <person name="Reusch T.B.H."/>
            <person name="Van de Peer Y."/>
        </authorList>
    </citation>
    <scope>NUCLEOTIDE SEQUENCE [LARGE SCALE GENOMIC DNA]</scope>
    <source>
        <strain evidence="4">cv. Finnish</strain>
    </source>
</reference>
<accession>A0A0K9PQT9</accession>
<dbReference type="GO" id="GO:0005737">
    <property type="term" value="C:cytoplasm"/>
    <property type="evidence" value="ECO:0007669"/>
    <property type="project" value="InterPro"/>
</dbReference>
<feature type="region of interest" description="Disordered" evidence="1">
    <location>
        <begin position="165"/>
        <end position="185"/>
    </location>
</feature>
<evidence type="ECO:0000259" key="2">
    <source>
        <dbReference type="Pfam" id="PF04194"/>
    </source>
</evidence>
<dbReference type="STRING" id="29655.A0A0K9PQT9"/>